<keyword evidence="1" id="KW-0472">Membrane</keyword>
<keyword evidence="1" id="KW-1133">Transmembrane helix</keyword>
<protein>
    <submittedName>
        <fullName evidence="2">Uncharacterized protein</fullName>
    </submittedName>
</protein>
<organism evidence="2 3">
    <name type="scientific">Engystomops pustulosus</name>
    <name type="common">Tungara frog</name>
    <name type="synonym">Physalaemus pustulosus</name>
    <dbReference type="NCBI Taxonomy" id="76066"/>
    <lineage>
        <taxon>Eukaryota</taxon>
        <taxon>Metazoa</taxon>
        <taxon>Chordata</taxon>
        <taxon>Craniata</taxon>
        <taxon>Vertebrata</taxon>
        <taxon>Euteleostomi</taxon>
        <taxon>Amphibia</taxon>
        <taxon>Batrachia</taxon>
        <taxon>Anura</taxon>
        <taxon>Neobatrachia</taxon>
        <taxon>Hyloidea</taxon>
        <taxon>Leptodactylidae</taxon>
        <taxon>Leiuperinae</taxon>
        <taxon>Engystomops</taxon>
    </lineage>
</organism>
<name>A0AAV7D1X1_ENGPU</name>
<proteinExistence type="predicted"/>
<evidence type="ECO:0000313" key="3">
    <source>
        <dbReference type="Proteomes" id="UP000824782"/>
    </source>
</evidence>
<evidence type="ECO:0000313" key="2">
    <source>
        <dbReference type="EMBL" id="KAG8591369.1"/>
    </source>
</evidence>
<reference evidence="2" key="1">
    <citation type="thesis" date="2020" institute="ProQuest LLC" country="789 East Eisenhower Parkway, Ann Arbor, MI, USA">
        <title>Comparative Genomics and Chromosome Evolution.</title>
        <authorList>
            <person name="Mudd A.B."/>
        </authorList>
    </citation>
    <scope>NUCLEOTIDE SEQUENCE</scope>
    <source>
        <strain evidence="2">237g6f4</strain>
        <tissue evidence="2">Blood</tissue>
    </source>
</reference>
<sequence>MPIINSSVTIDCPSVKTNALMVCTEALCTHTQLCYANVLSPYPPVPVFCHPSLIIHSRNSWETSLHIRPTAKSKIYNNTNKKKNMARKEKKKHIAAIPVPVTFTCVYIFGKCPENRTRL</sequence>
<keyword evidence="1" id="KW-0812">Transmembrane</keyword>
<comment type="caution">
    <text evidence="2">The sequence shown here is derived from an EMBL/GenBank/DDBJ whole genome shotgun (WGS) entry which is preliminary data.</text>
</comment>
<accession>A0AAV7D1X1</accession>
<feature type="transmembrane region" description="Helical" evidence="1">
    <location>
        <begin position="93"/>
        <end position="110"/>
    </location>
</feature>
<keyword evidence="3" id="KW-1185">Reference proteome</keyword>
<dbReference type="EMBL" id="WNYA01000001">
    <property type="protein sequence ID" value="KAG8591369.1"/>
    <property type="molecule type" value="Genomic_DNA"/>
</dbReference>
<evidence type="ECO:0000256" key="1">
    <source>
        <dbReference type="SAM" id="Phobius"/>
    </source>
</evidence>
<gene>
    <name evidence="2" type="ORF">GDO81_000147</name>
</gene>
<dbReference type="Proteomes" id="UP000824782">
    <property type="component" value="Unassembled WGS sequence"/>
</dbReference>
<dbReference type="AlphaFoldDB" id="A0AAV7D1X1"/>